<dbReference type="SUPFAM" id="SSF46955">
    <property type="entry name" value="Putative DNA-binding domain"/>
    <property type="match status" value="1"/>
</dbReference>
<keyword evidence="1" id="KW-0238">DNA-binding</keyword>
<dbReference type="PANTHER" id="PTHR30204">
    <property type="entry name" value="REDOX-CYCLING DRUG-SENSING TRANSCRIPTIONAL ACTIVATOR SOXR"/>
    <property type="match status" value="1"/>
</dbReference>
<evidence type="ECO:0000256" key="1">
    <source>
        <dbReference type="ARBA" id="ARBA00023125"/>
    </source>
</evidence>
<evidence type="ECO:0000259" key="2">
    <source>
        <dbReference type="PROSITE" id="PS50937"/>
    </source>
</evidence>
<dbReference type="RefSeq" id="WP_165313958.1">
    <property type="nucleotide sequence ID" value="NZ_CP049332.1"/>
</dbReference>
<accession>A0A6G7CQL5</accession>
<feature type="domain" description="HTH merR-type" evidence="2">
    <location>
        <begin position="4"/>
        <end position="72"/>
    </location>
</feature>
<dbReference type="InterPro" id="IPR000551">
    <property type="entry name" value="MerR-type_HTH_dom"/>
</dbReference>
<name>A0A6G7CQL5_9VIBR</name>
<organism evidence="3 4">
    <name type="scientific">Vibrio ziniensis</name>
    <dbReference type="NCBI Taxonomy" id="2711221"/>
    <lineage>
        <taxon>Bacteria</taxon>
        <taxon>Pseudomonadati</taxon>
        <taxon>Pseudomonadota</taxon>
        <taxon>Gammaproteobacteria</taxon>
        <taxon>Vibrionales</taxon>
        <taxon>Vibrionaceae</taxon>
        <taxon>Vibrio</taxon>
    </lineage>
</organism>
<dbReference type="GO" id="GO:0003677">
    <property type="term" value="F:DNA binding"/>
    <property type="evidence" value="ECO:0007669"/>
    <property type="project" value="UniProtKB-KW"/>
</dbReference>
<reference evidence="3 4" key="1">
    <citation type="submission" date="2020-02" db="EMBL/GenBank/DDBJ databases">
        <title>A complete genome of a marine bacterium Vibrio sp. ZWAL4003 isolated from the mangrove sediment with the ability to degrade polysaccharides.</title>
        <authorList>
            <person name="Wu J."/>
            <person name="Qu W."/>
            <person name="Zeng R."/>
        </authorList>
    </citation>
    <scope>NUCLEOTIDE SEQUENCE [LARGE SCALE GENOMIC DNA]</scope>
    <source>
        <strain evidence="3 4">ZWAL4003</strain>
    </source>
</reference>
<dbReference type="SMART" id="SM00422">
    <property type="entry name" value="HTH_MERR"/>
    <property type="match status" value="1"/>
</dbReference>
<evidence type="ECO:0000313" key="3">
    <source>
        <dbReference type="EMBL" id="QIH44298.1"/>
    </source>
</evidence>
<gene>
    <name evidence="3" type="ORF">G5S32_20330</name>
</gene>
<dbReference type="PANTHER" id="PTHR30204:SF90">
    <property type="entry name" value="HTH-TYPE TRANSCRIPTIONAL ACTIVATOR MTA"/>
    <property type="match status" value="1"/>
</dbReference>
<sequence length="264" mass="30673">MQRTYTIKEFEKVTGVSAHTLRYFDKVGLLSPARLDNGYRTYSLKQVSIAEFITLLQQAMFSNAEIKEILSNYNSQQTIESLKVNQKKLRDEIINLRRAHGFISEHIAYLEQLSSVREKLSVPFIEQAKSRTVGLVQPDLVRDIVDFFDTVDEIILEPTWPHFFTHGMLVDTRKVTEAGYPLETMYVENSKVAKVHSHTIPAGRYLCMYCDQSMEDNPHAIELIRHAQQTGFYYEPFLYIEKVSGPVIEKRKQDFLVKLMLKEK</sequence>
<protein>
    <submittedName>
        <fullName evidence="3">MerR family transcriptional regulator</fullName>
    </submittedName>
</protein>
<dbReference type="InterPro" id="IPR047057">
    <property type="entry name" value="MerR_fam"/>
</dbReference>
<dbReference type="Pfam" id="PF13411">
    <property type="entry name" value="MerR_1"/>
    <property type="match status" value="1"/>
</dbReference>
<proteinExistence type="predicted"/>
<dbReference type="KEGG" id="vzi:G5S32_20330"/>
<dbReference type="PROSITE" id="PS50937">
    <property type="entry name" value="HTH_MERR_2"/>
    <property type="match status" value="1"/>
</dbReference>
<dbReference type="InterPro" id="IPR009061">
    <property type="entry name" value="DNA-bd_dom_put_sf"/>
</dbReference>
<dbReference type="EMBL" id="CP049332">
    <property type="protein sequence ID" value="QIH44298.1"/>
    <property type="molecule type" value="Genomic_DNA"/>
</dbReference>
<keyword evidence="4" id="KW-1185">Reference proteome</keyword>
<dbReference type="AlphaFoldDB" id="A0A6G7CQL5"/>
<dbReference type="Proteomes" id="UP000503003">
    <property type="component" value="Chromosome 2"/>
</dbReference>
<dbReference type="Gene3D" id="1.10.1660.10">
    <property type="match status" value="1"/>
</dbReference>
<evidence type="ECO:0000313" key="4">
    <source>
        <dbReference type="Proteomes" id="UP000503003"/>
    </source>
</evidence>
<dbReference type="GO" id="GO:0003700">
    <property type="term" value="F:DNA-binding transcription factor activity"/>
    <property type="evidence" value="ECO:0007669"/>
    <property type="project" value="InterPro"/>
</dbReference>